<reference evidence="2" key="1">
    <citation type="submission" date="2023-10" db="EMBL/GenBank/DDBJ databases">
        <authorList>
            <person name="Hackl T."/>
        </authorList>
    </citation>
    <scope>NUCLEOTIDE SEQUENCE</scope>
</reference>
<dbReference type="PANTHER" id="PTHR47534:SF3">
    <property type="entry name" value="ALCOHOL DEHYDROGENASE-LIKE C-TERMINAL DOMAIN-CONTAINING PROTEIN"/>
    <property type="match status" value="1"/>
</dbReference>
<dbReference type="SUPFAM" id="SSF51735">
    <property type="entry name" value="NAD(P)-binding Rossmann-fold domains"/>
    <property type="match status" value="1"/>
</dbReference>
<dbReference type="AlphaFoldDB" id="A0AAI8YGZ1"/>
<organism evidence="2 3">
    <name type="scientific">Anthostomella pinea</name>
    <dbReference type="NCBI Taxonomy" id="933095"/>
    <lineage>
        <taxon>Eukaryota</taxon>
        <taxon>Fungi</taxon>
        <taxon>Dikarya</taxon>
        <taxon>Ascomycota</taxon>
        <taxon>Pezizomycotina</taxon>
        <taxon>Sordariomycetes</taxon>
        <taxon>Xylariomycetidae</taxon>
        <taxon>Xylariales</taxon>
        <taxon>Xylariaceae</taxon>
        <taxon>Anthostomella</taxon>
    </lineage>
</organism>
<accession>A0AAI8YGZ1</accession>
<dbReference type="InterPro" id="IPR036291">
    <property type="entry name" value="NAD(P)-bd_dom_sf"/>
</dbReference>
<evidence type="ECO:0000256" key="1">
    <source>
        <dbReference type="ARBA" id="ARBA00023002"/>
    </source>
</evidence>
<dbReference type="GO" id="GO:0016491">
    <property type="term" value="F:oxidoreductase activity"/>
    <property type="evidence" value="ECO:0007669"/>
    <property type="project" value="UniProtKB-KW"/>
</dbReference>
<keyword evidence="1" id="KW-0560">Oxidoreductase</keyword>
<dbReference type="InterPro" id="IPR052228">
    <property type="entry name" value="Sec_Metab_Biosynth_Oxidored"/>
</dbReference>
<proteinExistence type="predicted"/>
<protein>
    <submittedName>
        <fullName evidence="2">Uu.00g118790.m01.CDS01</fullName>
    </submittedName>
</protein>
<keyword evidence="3" id="KW-1185">Reference proteome</keyword>
<evidence type="ECO:0000313" key="2">
    <source>
        <dbReference type="EMBL" id="CAJ2504485.1"/>
    </source>
</evidence>
<sequence>MPDVKALRAATAKLPSGPPLVAAFTGGTTGIGSYIAKALAAVFAADGAKLRGYIVGRNAERAAAVIAECRRISPGSDWRFVQATDLALISEVDKACVEIDRQETADPFHGGPKRLDMLYMTHCYPILKERSTTKEGLDSLISTTYYSRMRFIQQLLLLLTASPVPGHVVSVYAGGMEDGVGSKPGEPLPIGCPPPETYGVTGVRKHSSFMTTFMFEELAQRHAGRISLSYVYPGLVDGPGFLSPEMPLWFRIVWRLLKPLASLMMTKPEDCGLAIVYAGSPQYPARAEVEGDGGLKEGPRSTTWEVGGGSYALQETGDVANKGPSYEKVRKEGVSKQVWDHTMETLERIEKESRVA</sequence>
<comment type="caution">
    <text evidence="2">The sequence shown here is derived from an EMBL/GenBank/DDBJ whole genome shotgun (WGS) entry which is preliminary data.</text>
</comment>
<dbReference type="Gene3D" id="3.40.50.720">
    <property type="entry name" value="NAD(P)-binding Rossmann-like Domain"/>
    <property type="match status" value="1"/>
</dbReference>
<name>A0AAI8YGZ1_9PEZI</name>
<dbReference type="EMBL" id="CAUWAG010000006">
    <property type="protein sequence ID" value="CAJ2504485.1"/>
    <property type="molecule type" value="Genomic_DNA"/>
</dbReference>
<gene>
    <name evidence="2" type="ORF">KHLLAP_LOCUS4953</name>
</gene>
<evidence type="ECO:0000313" key="3">
    <source>
        <dbReference type="Proteomes" id="UP001295740"/>
    </source>
</evidence>
<dbReference type="Proteomes" id="UP001295740">
    <property type="component" value="Unassembled WGS sequence"/>
</dbReference>
<dbReference type="PANTHER" id="PTHR47534">
    <property type="entry name" value="YALI0E05731P"/>
    <property type="match status" value="1"/>
</dbReference>